<accession>A0A915PUQ2</accession>
<sequence length="69" mass="7561">MLRPSGSANLRWHQYPNEEIKGDEELKKAAAQVHDTPGDSRAASVGKAVVKIQSRAHMLSHSNSIILRA</sequence>
<organism evidence="1 2">
    <name type="scientific">Setaria digitata</name>
    <dbReference type="NCBI Taxonomy" id="48799"/>
    <lineage>
        <taxon>Eukaryota</taxon>
        <taxon>Metazoa</taxon>
        <taxon>Ecdysozoa</taxon>
        <taxon>Nematoda</taxon>
        <taxon>Chromadorea</taxon>
        <taxon>Rhabditida</taxon>
        <taxon>Spirurina</taxon>
        <taxon>Spiruromorpha</taxon>
        <taxon>Filarioidea</taxon>
        <taxon>Setariidae</taxon>
        <taxon>Setaria</taxon>
    </lineage>
</organism>
<evidence type="ECO:0000313" key="1">
    <source>
        <dbReference type="Proteomes" id="UP000887581"/>
    </source>
</evidence>
<dbReference type="WBParaSite" id="sdigi.contig46.g2859.t1">
    <property type="protein sequence ID" value="sdigi.contig46.g2859.t1"/>
    <property type="gene ID" value="sdigi.contig46.g2859"/>
</dbReference>
<evidence type="ECO:0000313" key="2">
    <source>
        <dbReference type="WBParaSite" id="sdigi.contig46.g2859.t1"/>
    </source>
</evidence>
<proteinExistence type="predicted"/>
<name>A0A915PUQ2_9BILA</name>
<reference evidence="2" key="1">
    <citation type="submission" date="2022-11" db="UniProtKB">
        <authorList>
            <consortium name="WormBaseParasite"/>
        </authorList>
    </citation>
    <scope>IDENTIFICATION</scope>
</reference>
<keyword evidence="1" id="KW-1185">Reference proteome</keyword>
<protein>
    <submittedName>
        <fullName evidence="2">Uncharacterized protein</fullName>
    </submittedName>
</protein>
<dbReference type="Proteomes" id="UP000887581">
    <property type="component" value="Unplaced"/>
</dbReference>
<dbReference type="AlphaFoldDB" id="A0A915PUQ2"/>